<keyword evidence="3" id="KW-1185">Reference proteome</keyword>
<name>A0A0G4F983_VITBC</name>
<organism evidence="2 3">
    <name type="scientific">Vitrella brassicaformis (strain CCMP3155)</name>
    <dbReference type="NCBI Taxonomy" id="1169540"/>
    <lineage>
        <taxon>Eukaryota</taxon>
        <taxon>Sar</taxon>
        <taxon>Alveolata</taxon>
        <taxon>Colpodellida</taxon>
        <taxon>Vitrellaceae</taxon>
        <taxon>Vitrella</taxon>
    </lineage>
</organism>
<feature type="transmembrane region" description="Helical" evidence="1">
    <location>
        <begin position="12"/>
        <end position="31"/>
    </location>
</feature>
<reference evidence="2 3" key="1">
    <citation type="submission" date="2014-11" db="EMBL/GenBank/DDBJ databases">
        <authorList>
            <person name="Zhu J."/>
            <person name="Qi W."/>
            <person name="Song R."/>
        </authorList>
    </citation>
    <scope>NUCLEOTIDE SEQUENCE [LARGE SCALE GENOMIC DNA]</scope>
</reference>
<keyword evidence="1" id="KW-0472">Membrane</keyword>
<evidence type="ECO:0000313" key="3">
    <source>
        <dbReference type="Proteomes" id="UP000041254"/>
    </source>
</evidence>
<evidence type="ECO:0000313" key="2">
    <source>
        <dbReference type="EMBL" id="CEM09188.1"/>
    </source>
</evidence>
<keyword evidence="1" id="KW-1133">Transmembrane helix</keyword>
<dbReference type="EMBL" id="CDMY01000394">
    <property type="protein sequence ID" value="CEM09188.1"/>
    <property type="molecule type" value="Genomic_DNA"/>
</dbReference>
<evidence type="ECO:0000256" key="1">
    <source>
        <dbReference type="SAM" id="Phobius"/>
    </source>
</evidence>
<dbReference type="AlphaFoldDB" id="A0A0G4F983"/>
<dbReference type="VEuPathDB" id="CryptoDB:Vbra_21283"/>
<dbReference type="Proteomes" id="UP000041254">
    <property type="component" value="Unassembled WGS sequence"/>
</dbReference>
<accession>A0A0G4F983</accession>
<keyword evidence="1" id="KW-0812">Transmembrane</keyword>
<dbReference type="InParanoid" id="A0A0G4F983"/>
<sequence length="294" mass="32867">MKDCLASTCNSAPWLCIGMLALSALATLAVLHRRAQINERQSPLDFVKASMLAPFYAMQCPASSSAMSASCPMPRVFMISARPEDDGRRIRSRLSWASRFDMTIINTTAPSLEYNRRSKCRTITFSNRLFYAYQSVLRTVLANYSDPGFIFLEDDVVLADAESFRKEACRAAEDRRPFYSLWRALPVSQPTCIYAHGTCAFYINKGMMQQLIAAPRDVQCRLPIDIYIASTGPWYSTQEQCVTHEKGGRYMKLHHAATALNEIGVVRVQLGSGAFTYRPTRGSVLRGALVGQSK</sequence>
<proteinExistence type="predicted"/>
<gene>
    <name evidence="2" type="ORF">Vbra_21283</name>
</gene>
<dbReference type="OrthoDB" id="174255at2759"/>
<protein>
    <submittedName>
        <fullName evidence="2">Uncharacterized protein</fullName>
    </submittedName>
</protein>